<dbReference type="EMBL" id="CAJNOK010008531">
    <property type="protein sequence ID" value="CAF1065965.1"/>
    <property type="molecule type" value="Genomic_DNA"/>
</dbReference>
<gene>
    <name evidence="1" type="ORF">GPM918_LOCUS11705</name>
    <name evidence="2" type="ORF">OVA965_LOCUS17657</name>
    <name evidence="3" type="ORF">SRO942_LOCUS11706</name>
    <name evidence="4" type="ORF">TMI583_LOCUS17668</name>
</gene>
<dbReference type="Gene3D" id="1.25.40.10">
    <property type="entry name" value="Tetratricopeptide repeat domain"/>
    <property type="match status" value="1"/>
</dbReference>
<evidence type="ECO:0008006" key="6">
    <source>
        <dbReference type="Google" id="ProtNLM"/>
    </source>
</evidence>
<dbReference type="SUPFAM" id="SSF48452">
    <property type="entry name" value="TPR-like"/>
    <property type="match status" value="1"/>
</dbReference>
<dbReference type="EMBL" id="CAJNOQ010002470">
    <property type="protein sequence ID" value="CAF0960036.1"/>
    <property type="molecule type" value="Genomic_DNA"/>
</dbReference>
<evidence type="ECO:0000313" key="2">
    <source>
        <dbReference type="EMBL" id="CAF1065965.1"/>
    </source>
</evidence>
<dbReference type="EMBL" id="CAJOBC010002470">
    <property type="protein sequence ID" value="CAF3734738.1"/>
    <property type="molecule type" value="Genomic_DNA"/>
</dbReference>
<protein>
    <recommendedName>
        <fullName evidence="6">Tetratricopeptide repeat protein</fullName>
    </recommendedName>
</protein>
<dbReference type="AlphaFoldDB" id="A0A814DTD0"/>
<name>A0A814DTD0_9BILA</name>
<evidence type="ECO:0000313" key="1">
    <source>
        <dbReference type="EMBL" id="CAF0960036.1"/>
    </source>
</evidence>
<organism evidence="1 5">
    <name type="scientific">Didymodactylos carnosus</name>
    <dbReference type="NCBI Taxonomy" id="1234261"/>
    <lineage>
        <taxon>Eukaryota</taxon>
        <taxon>Metazoa</taxon>
        <taxon>Spiralia</taxon>
        <taxon>Gnathifera</taxon>
        <taxon>Rotifera</taxon>
        <taxon>Eurotatoria</taxon>
        <taxon>Bdelloidea</taxon>
        <taxon>Philodinida</taxon>
        <taxon>Philodinidae</taxon>
        <taxon>Didymodactylos</taxon>
    </lineage>
</organism>
<proteinExistence type="predicted"/>
<dbReference type="Proteomes" id="UP000677228">
    <property type="component" value="Unassembled WGS sequence"/>
</dbReference>
<sequence length="97" mass="11126">MNIGMIHFEIDNFDLALVYFEKIIELQFIQDAGSDLQDILKHNPDLISDQDRESPSGLKAGMIFNPYLLADGYHNIGNVYVKKDNLDLALQYYKKST</sequence>
<evidence type="ECO:0000313" key="5">
    <source>
        <dbReference type="Proteomes" id="UP000663829"/>
    </source>
</evidence>
<reference evidence="1" key="1">
    <citation type="submission" date="2021-02" db="EMBL/GenBank/DDBJ databases">
        <authorList>
            <person name="Nowell W R."/>
        </authorList>
    </citation>
    <scope>NUCLEOTIDE SEQUENCE</scope>
</reference>
<evidence type="ECO:0000313" key="4">
    <source>
        <dbReference type="EMBL" id="CAF3831000.1"/>
    </source>
</evidence>
<accession>A0A814DTD0</accession>
<dbReference type="EMBL" id="CAJOBA010008546">
    <property type="protein sequence ID" value="CAF3831000.1"/>
    <property type="molecule type" value="Genomic_DNA"/>
</dbReference>
<dbReference type="Proteomes" id="UP000663829">
    <property type="component" value="Unassembled WGS sequence"/>
</dbReference>
<dbReference type="Proteomes" id="UP000681722">
    <property type="component" value="Unassembled WGS sequence"/>
</dbReference>
<dbReference type="InterPro" id="IPR011990">
    <property type="entry name" value="TPR-like_helical_dom_sf"/>
</dbReference>
<evidence type="ECO:0000313" key="3">
    <source>
        <dbReference type="EMBL" id="CAF3734738.1"/>
    </source>
</evidence>
<dbReference type="InterPro" id="IPR019734">
    <property type="entry name" value="TPR_rpt"/>
</dbReference>
<dbReference type="Proteomes" id="UP000682733">
    <property type="component" value="Unassembled WGS sequence"/>
</dbReference>
<dbReference type="PROSITE" id="PS50293">
    <property type="entry name" value="TPR_REGION"/>
    <property type="match status" value="1"/>
</dbReference>
<comment type="caution">
    <text evidence="1">The sequence shown here is derived from an EMBL/GenBank/DDBJ whole genome shotgun (WGS) entry which is preliminary data.</text>
</comment>
<keyword evidence="5" id="KW-1185">Reference proteome</keyword>
<dbReference type="Pfam" id="PF13181">
    <property type="entry name" value="TPR_8"/>
    <property type="match status" value="2"/>
</dbReference>